<evidence type="ECO:0000259" key="10">
    <source>
        <dbReference type="Pfam" id="PF18609"/>
    </source>
</evidence>
<evidence type="ECO:0000313" key="13">
    <source>
        <dbReference type="Proteomes" id="UP000475862"/>
    </source>
</evidence>
<dbReference type="PROSITE" id="PS00962">
    <property type="entry name" value="RIBOSOMAL_S2_1"/>
    <property type="match status" value="1"/>
</dbReference>
<dbReference type="NCBIfam" id="TIGR01012">
    <property type="entry name" value="uS2_euk_arch"/>
    <property type="match status" value="1"/>
</dbReference>
<feature type="compositionally biased region" description="Basic and acidic residues" evidence="8">
    <location>
        <begin position="703"/>
        <end position="722"/>
    </location>
</feature>
<protein>
    <recommendedName>
        <fullName evidence="6">Small ribosomal subunit protein uS2</fullName>
    </recommendedName>
</protein>
<dbReference type="CDD" id="cd01425">
    <property type="entry name" value="RPS2"/>
    <property type="match status" value="1"/>
</dbReference>
<evidence type="ECO:0000259" key="11">
    <source>
        <dbReference type="Pfam" id="PF22123"/>
    </source>
</evidence>
<dbReference type="FunFam" id="3.40.50.10490:FF:000012">
    <property type="entry name" value="40S ribosomal protein SA"/>
    <property type="match status" value="1"/>
</dbReference>
<comment type="caution">
    <text evidence="12">The sequence shown here is derived from an EMBL/GenBank/DDBJ whole genome shotgun (WGS) entry which is preliminary data.</text>
</comment>
<comment type="subunit">
    <text evidence="6">Component of the small ribosomal subunit. Mature ribosomes consist of a small (40S) and a large (60S) subunit. The 40S subunit contains about 33 different proteins and 1 molecule of RNA (18S). The 60S subunit contains about 49 different proteins and 3 molecules of RNA (28S, 5.8S and 5S). Interacts with ribosomal protein S21.</text>
</comment>
<dbReference type="HAMAP" id="MF_03015">
    <property type="entry name" value="Ribosomal_S2_euk"/>
    <property type="match status" value="1"/>
</dbReference>
<dbReference type="PRINTS" id="PR00395">
    <property type="entry name" value="RIBOSOMALS2"/>
</dbReference>
<dbReference type="GO" id="GO:0000028">
    <property type="term" value="P:ribosomal small subunit assembly"/>
    <property type="evidence" value="ECO:0007669"/>
    <property type="project" value="UniProtKB-UniRule"/>
</dbReference>
<dbReference type="InterPro" id="IPR032281">
    <property type="entry name" value="Ribosomal_uS2_C"/>
</dbReference>
<keyword evidence="3 6" id="KW-0963">Cytoplasm</keyword>
<name>A0A6G0T2Q6_APHGL</name>
<keyword evidence="4 6" id="KW-0689">Ribosomal protein</keyword>
<dbReference type="Pfam" id="PF22123">
    <property type="entry name" value="Exu_RNase_H_like"/>
    <property type="match status" value="1"/>
</dbReference>
<accession>A0A6G0T2Q6</accession>
<dbReference type="InterPro" id="IPR005707">
    <property type="entry name" value="Ribosomal_uS2_euk/arc"/>
</dbReference>
<dbReference type="Pfam" id="PF18609">
    <property type="entry name" value="SAM_Exu"/>
    <property type="match status" value="1"/>
</dbReference>
<evidence type="ECO:0000256" key="1">
    <source>
        <dbReference type="ARBA" id="ARBA00004496"/>
    </source>
</evidence>
<dbReference type="Pfam" id="PF00318">
    <property type="entry name" value="Ribosomal_S2"/>
    <property type="match status" value="2"/>
</dbReference>
<comment type="function">
    <text evidence="6">Required for the assembly and/or stability of the 40S ribosomal subunit. Required for the processing of the 20S rRNA-precursor to mature 18S rRNA in a late step of the maturation of 40S ribosomal subunits.</text>
</comment>
<dbReference type="OrthoDB" id="8251179at2759"/>
<dbReference type="PANTHER" id="PTHR11489">
    <property type="entry name" value="40S RIBOSOMAL PROTEIN SA"/>
    <property type="match status" value="1"/>
</dbReference>
<dbReference type="Gene3D" id="3.30.420.10">
    <property type="entry name" value="Ribonuclease H-like superfamily/Ribonuclease H"/>
    <property type="match status" value="1"/>
</dbReference>
<dbReference type="PROSITE" id="PS00963">
    <property type="entry name" value="RIBOSOMAL_S2_2"/>
    <property type="match status" value="1"/>
</dbReference>
<dbReference type="InterPro" id="IPR040941">
    <property type="entry name" value="SAM_Exu"/>
</dbReference>
<dbReference type="InterPro" id="IPR001865">
    <property type="entry name" value="Ribosomal_uS2"/>
</dbReference>
<dbReference type="Gene3D" id="3.40.50.10490">
    <property type="entry name" value="Glucose-6-phosphate isomerase like protein, domain 1"/>
    <property type="match status" value="1"/>
</dbReference>
<evidence type="ECO:0000256" key="8">
    <source>
        <dbReference type="SAM" id="MobiDB-lite"/>
    </source>
</evidence>
<dbReference type="SUPFAM" id="SSF52313">
    <property type="entry name" value="Ribosomal protein S2"/>
    <property type="match status" value="1"/>
</dbReference>
<dbReference type="GO" id="GO:0006412">
    <property type="term" value="P:translation"/>
    <property type="evidence" value="ECO:0007669"/>
    <property type="project" value="UniProtKB-UniRule"/>
</dbReference>
<reference evidence="12 13" key="1">
    <citation type="submission" date="2019-08" db="EMBL/GenBank/DDBJ databases">
        <title>The genome of the soybean aphid Biotype 1, its phylome, world population structure and adaptation to the North American continent.</title>
        <authorList>
            <person name="Giordano R."/>
            <person name="Donthu R.K."/>
            <person name="Hernandez A.G."/>
            <person name="Wright C.L."/>
            <person name="Zimin A.V."/>
        </authorList>
    </citation>
    <scope>NUCLEOTIDE SEQUENCE [LARGE SCALE GENOMIC DNA]</scope>
    <source>
        <tissue evidence="12">Whole aphids</tissue>
    </source>
</reference>
<dbReference type="InterPro" id="IPR027498">
    <property type="entry name" value="Ribosomal_uS2_euk"/>
</dbReference>
<gene>
    <name evidence="12" type="ORF">AGLY_014980</name>
</gene>
<dbReference type="Proteomes" id="UP000475862">
    <property type="component" value="Unassembled WGS sequence"/>
</dbReference>
<dbReference type="InterPro" id="IPR036397">
    <property type="entry name" value="RNaseH_sf"/>
</dbReference>
<dbReference type="InterPro" id="IPR018130">
    <property type="entry name" value="Ribosomal_uS2_CS"/>
</dbReference>
<dbReference type="InterPro" id="IPR023591">
    <property type="entry name" value="Ribosomal_uS2_flav_dom_sf"/>
</dbReference>
<feature type="compositionally biased region" description="Polar residues" evidence="8">
    <location>
        <begin position="691"/>
        <end position="700"/>
    </location>
</feature>
<dbReference type="InterPro" id="IPR054362">
    <property type="entry name" value="Exu_RNase_H-like"/>
</dbReference>
<dbReference type="GO" id="GO:0003676">
    <property type="term" value="F:nucleic acid binding"/>
    <property type="evidence" value="ECO:0007669"/>
    <property type="project" value="InterPro"/>
</dbReference>
<sequence length="722" mass="79847">MSGGLDVLGLKEDDVTKMLAATTHLGAENVNFQMEQYAYKRNSRGLNIFNLNKTWEKLLLAARAIVAVEHPSEIFVISSRPYGQRAVLKFAAYTGATPIAGRFTPGAFTNQIQAAFREPRLLVVTDPATDHQPITEASYVNIPVIALCNADTPLRYVDIAIPCNNKSPHSIGLMWWFLAREVLRLRGTIPRDGKWDVVVDLFFYRDPEDVEKEEAAAKEALPAASAVKPVVGVEEAYSLSNTAADWNEGALAATAPQNWAEDGTPVPPLAVAPVAAAPALDWAAEEWNAAPATGAANTNWGGGSAPNCKMVQNTEIVDASNNTVTLDNLSDYMVVGWDIDTTGRRLLDEICHIAGHTPNSTFNQYIMPHNDIDQVARRRHLLCTITMGRFRALKDIKNNKTLKSKSEISALAEFIEWLEQTLKDNGKKMAILVCHEVSKFNTCLLIKSLLAYNLLDKFSEVVKGFANCHSFAQTHCQDTMVMFSLRVLSKVLLDKDHIDTSKATERAKLAYDIVQHLCVTLESGNDDGKEVVTGSEVSEETKAKALSTFLTSIDSEVQTLHSTQELLARQKSLNTVYHKSLSYQTSALDRKKAISYRNSIAKANIDYMTLQSLWTENKDGFKDAVKEKLPELSDDDKENIVTTIIMHFENPEPISPLPKGGKKYGGRFRRHSSSNKDNRKSLSENDADSVSPKSTDQANGHNLEAEKPQNEIIKSHENGENN</sequence>
<evidence type="ECO:0000256" key="4">
    <source>
        <dbReference type="ARBA" id="ARBA00022980"/>
    </source>
</evidence>
<keyword evidence="5 6" id="KW-0687">Ribonucleoprotein</keyword>
<feature type="domain" description="Exuperantia RNAse H-like" evidence="11">
    <location>
        <begin position="332"/>
        <end position="492"/>
    </location>
</feature>
<evidence type="ECO:0000256" key="6">
    <source>
        <dbReference type="HAMAP-Rule" id="MF_03015"/>
    </source>
</evidence>
<evidence type="ECO:0000256" key="3">
    <source>
        <dbReference type="ARBA" id="ARBA00022490"/>
    </source>
</evidence>
<keyword evidence="13" id="KW-1185">Reference proteome</keyword>
<feature type="compositionally biased region" description="Basic and acidic residues" evidence="8">
    <location>
        <begin position="674"/>
        <end position="683"/>
    </location>
</feature>
<organism evidence="12 13">
    <name type="scientific">Aphis glycines</name>
    <name type="common">Soybean aphid</name>
    <dbReference type="NCBI Taxonomy" id="307491"/>
    <lineage>
        <taxon>Eukaryota</taxon>
        <taxon>Metazoa</taxon>
        <taxon>Ecdysozoa</taxon>
        <taxon>Arthropoda</taxon>
        <taxon>Hexapoda</taxon>
        <taxon>Insecta</taxon>
        <taxon>Pterygota</taxon>
        <taxon>Neoptera</taxon>
        <taxon>Paraneoptera</taxon>
        <taxon>Hemiptera</taxon>
        <taxon>Sternorrhyncha</taxon>
        <taxon>Aphidomorpha</taxon>
        <taxon>Aphidoidea</taxon>
        <taxon>Aphididae</taxon>
        <taxon>Aphidini</taxon>
        <taxon>Aphis</taxon>
        <taxon>Aphis</taxon>
    </lineage>
</organism>
<feature type="domain" description="Small ribosomal subunit protein uS2 C-terminal" evidence="9">
    <location>
        <begin position="202"/>
        <end position="301"/>
    </location>
</feature>
<evidence type="ECO:0000256" key="5">
    <source>
        <dbReference type="ARBA" id="ARBA00023274"/>
    </source>
</evidence>
<evidence type="ECO:0000256" key="2">
    <source>
        <dbReference type="ARBA" id="ARBA00006242"/>
    </source>
</evidence>
<evidence type="ECO:0000256" key="7">
    <source>
        <dbReference type="RuleBase" id="RU003631"/>
    </source>
</evidence>
<feature type="region of interest" description="Disordered" evidence="8">
    <location>
        <begin position="650"/>
        <end position="722"/>
    </location>
</feature>
<evidence type="ECO:0000313" key="12">
    <source>
        <dbReference type="EMBL" id="KAE9524930.1"/>
    </source>
</evidence>
<feature type="compositionally biased region" description="Basic residues" evidence="8">
    <location>
        <begin position="660"/>
        <end position="673"/>
    </location>
</feature>
<comment type="subcellular location">
    <subcellularLocation>
        <location evidence="1 6">Cytoplasm</location>
    </subcellularLocation>
</comment>
<comment type="similarity">
    <text evidence="2 6 7">Belongs to the universal ribosomal protein uS2 family.</text>
</comment>
<evidence type="ECO:0000259" key="9">
    <source>
        <dbReference type="Pfam" id="PF16122"/>
    </source>
</evidence>
<proteinExistence type="inferred from homology"/>
<dbReference type="GO" id="GO:0003735">
    <property type="term" value="F:structural constituent of ribosome"/>
    <property type="evidence" value="ECO:0007669"/>
    <property type="project" value="UniProtKB-UniRule"/>
</dbReference>
<dbReference type="EMBL" id="VYZN01000065">
    <property type="protein sequence ID" value="KAE9524930.1"/>
    <property type="molecule type" value="Genomic_DNA"/>
</dbReference>
<dbReference type="AlphaFoldDB" id="A0A6G0T2Q6"/>
<dbReference type="GO" id="GO:0022627">
    <property type="term" value="C:cytosolic small ribosomal subunit"/>
    <property type="evidence" value="ECO:0007669"/>
    <property type="project" value="UniProtKB-UniRule"/>
</dbReference>
<dbReference type="Pfam" id="PF16122">
    <property type="entry name" value="40S_SA_C"/>
    <property type="match status" value="1"/>
</dbReference>
<feature type="domain" description="Exuperantia SAM-like" evidence="10">
    <location>
        <begin position="584"/>
        <end position="642"/>
    </location>
</feature>